<dbReference type="InterPro" id="IPR008513">
    <property type="entry name" value="tRNA(Met)_cyd_acetate_ligase"/>
</dbReference>
<dbReference type="AlphaFoldDB" id="A0A8J3AKH1"/>
<comment type="subcellular location">
    <subcellularLocation>
        <location evidence="3">Cytoplasm</location>
    </subcellularLocation>
</comment>
<dbReference type="PANTHER" id="PTHR37825">
    <property type="entry name" value="TRNA(MET) CYTIDINE ACETATE LIGASE"/>
    <property type="match status" value="1"/>
</dbReference>
<accession>A0A8J3AKH1</accession>
<gene>
    <name evidence="3" type="primary">tmcAL</name>
    <name evidence="4" type="ORF">GCM10007380_23020</name>
</gene>
<name>A0A8J3AKH1_9BACI</name>
<dbReference type="Pfam" id="PF05636">
    <property type="entry name" value="HIGH_NTase1"/>
    <property type="match status" value="1"/>
</dbReference>
<evidence type="ECO:0000256" key="3">
    <source>
        <dbReference type="HAMAP-Rule" id="MF_01539"/>
    </source>
</evidence>
<dbReference type="EMBL" id="BMHB01000001">
    <property type="protein sequence ID" value="GGI14454.1"/>
    <property type="molecule type" value="Genomic_DNA"/>
</dbReference>
<dbReference type="PANTHER" id="PTHR37825:SF1">
    <property type="entry name" value="TRNA(MET) CYTIDINE ACETATE LIGASE"/>
    <property type="match status" value="1"/>
</dbReference>
<comment type="function">
    <text evidence="3">Catalyzes the formation of N(4)-acetylcytidine (ac(4)C) at the wobble position of elongator tRNA(Met), using acetate and ATP as substrates. First activates an acetate ion to form acetyladenylate (Ac-AMP) and then transfers the acetyl group to tRNA to form ac(4)C34.</text>
</comment>
<protein>
    <recommendedName>
        <fullName evidence="3">tRNA(Met) cytidine acetate ligase</fullName>
        <ecNumber evidence="3">6.3.4.-</ecNumber>
    </recommendedName>
</protein>
<evidence type="ECO:0000256" key="2">
    <source>
        <dbReference type="ARBA" id="ARBA00022694"/>
    </source>
</evidence>
<dbReference type="Gene3D" id="3.40.50.620">
    <property type="entry name" value="HUPs"/>
    <property type="match status" value="1"/>
</dbReference>
<feature type="binding site" evidence="3">
    <location>
        <position position="101"/>
    </location>
    <ligand>
        <name>ATP</name>
        <dbReference type="ChEBI" id="CHEBI:30616"/>
    </ligand>
</feature>
<dbReference type="GO" id="GO:0016879">
    <property type="term" value="F:ligase activity, forming carbon-nitrogen bonds"/>
    <property type="evidence" value="ECO:0007669"/>
    <property type="project" value="UniProtKB-UniRule"/>
</dbReference>
<dbReference type="RefSeq" id="WP_088000222.1">
    <property type="nucleotide sequence ID" value="NZ_BMHB01000001.1"/>
</dbReference>
<proteinExistence type="inferred from homology"/>
<organism evidence="4 5">
    <name type="scientific">Gottfriedia solisilvae</name>
    <dbReference type="NCBI Taxonomy" id="1516104"/>
    <lineage>
        <taxon>Bacteria</taxon>
        <taxon>Bacillati</taxon>
        <taxon>Bacillota</taxon>
        <taxon>Bacilli</taxon>
        <taxon>Bacillales</taxon>
        <taxon>Bacillaceae</taxon>
        <taxon>Gottfriedia</taxon>
    </lineage>
</organism>
<comment type="caution">
    <text evidence="4">The sequence shown here is derived from an EMBL/GenBank/DDBJ whole genome shotgun (WGS) entry which is preliminary data.</text>
</comment>
<keyword evidence="5" id="KW-1185">Reference proteome</keyword>
<sequence>MKSVGVIVEYNPLHNGHVYHLSQSKQSTNADVVIAVMSGQFLQRGEPAVVPKHVRAKLALQAGADLVIELPYSYSTQHATLFAKGAISILDSLNCDTVCFGSEEGKIETFYELINQKKLLTSSINTSIRSLLDKGMSYPSAYSTALQTNLETSKLDVSLPNNILGIHYLESIEHFSSKMQGTTIKRIAANYHDEEASHQSIASATAIRKILKKEDDSISNFVPTYTKNAIETYINENEILHSWNDYLPFLKYRLMTTKLEDLSLIYEAVEGLERRVVDAILKCSSFEDLMTSIKTKRYTWTRIQRLLTHLLTNTSKEEMNAILETDRVPYIRLLGMSQKGKAYLNVNKKQIDLPIYTTINQVNQNALSTDLKATHAYASILSIQNQQKLIHTEYSLYPFIYDENSGQFSRE</sequence>
<feature type="binding site" evidence="3">
    <location>
        <begin position="186"/>
        <end position="187"/>
    </location>
    <ligand>
        <name>ATP</name>
        <dbReference type="ChEBI" id="CHEBI:30616"/>
    </ligand>
</feature>
<evidence type="ECO:0000313" key="4">
    <source>
        <dbReference type="EMBL" id="GGI14454.1"/>
    </source>
</evidence>
<evidence type="ECO:0000256" key="1">
    <source>
        <dbReference type="ARBA" id="ARBA00022598"/>
    </source>
</evidence>
<feature type="binding site" evidence="3">
    <location>
        <position position="161"/>
    </location>
    <ligand>
        <name>ATP</name>
        <dbReference type="ChEBI" id="CHEBI:30616"/>
    </ligand>
</feature>
<dbReference type="GO" id="GO:0005737">
    <property type="term" value="C:cytoplasm"/>
    <property type="evidence" value="ECO:0007669"/>
    <property type="project" value="UniProtKB-SubCell"/>
</dbReference>
<comment type="catalytic activity">
    <reaction evidence="3">
        <text>cytidine(34) in elongator tRNA(Met) + acetate + ATP = N(4)-acetylcytidine(34) in elongator tRNA(Met) + AMP + diphosphate</text>
        <dbReference type="Rhea" id="RHEA:58144"/>
        <dbReference type="Rhea" id="RHEA-COMP:10693"/>
        <dbReference type="Rhea" id="RHEA-COMP:10694"/>
        <dbReference type="ChEBI" id="CHEBI:30089"/>
        <dbReference type="ChEBI" id="CHEBI:30616"/>
        <dbReference type="ChEBI" id="CHEBI:33019"/>
        <dbReference type="ChEBI" id="CHEBI:74900"/>
        <dbReference type="ChEBI" id="CHEBI:82748"/>
        <dbReference type="ChEBI" id="CHEBI:456215"/>
    </reaction>
</comment>
<comment type="similarity">
    <text evidence="3">Belongs to the TmcAL family.</text>
</comment>
<dbReference type="GO" id="GO:0005524">
    <property type="term" value="F:ATP binding"/>
    <property type="evidence" value="ECO:0007669"/>
    <property type="project" value="UniProtKB-KW"/>
</dbReference>
<dbReference type="SUPFAM" id="SSF52374">
    <property type="entry name" value="Nucleotidylyl transferase"/>
    <property type="match status" value="1"/>
</dbReference>
<keyword evidence="2 3" id="KW-0819">tRNA processing</keyword>
<keyword evidence="3" id="KW-0547">Nucleotide-binding</keyword>
<feature type="binding site" evidence="3">
    <location>
        <begin position="7"/>
        <end position="20"/>
    </location>
    <ligand>
        <name>ATP</name>
        <dbReference type="ChEBI" id="CHEBI:30616"/>
    </ligand>
</feature>
<keyword evidence="1 3" id="KW-0436">Ligase</keyword>
<dbReference type="InterPro" id="IPR014729">
    <property type="entry name" value="Rossmann-like_a/b/a_fold"/>
</dbReference>
<dbReference type="GO" id="GO:0006400">
    <property type="term" value="P:tRNA modification"/>
    <property type="evidence" value="ECO:0007669"/>
    <property type="project" value="UniProtKB-UniRule"/>
</dbReference>
<dbReference type="NCBIfam" id="NF010191">
    <property type="entry name" value="PRK13670.1"/>
    <property type="match status" value="1"/>
</dbReference>
<dbReference type="Proteomes" id="UP000626244">
    <property type="component" value="Unassembled WGS sequence"/>
</dbReference>
<dbReference type="EC" id="6.3.4.-" evidence="3"/>
<dbReference type="GO" id="GO:0000049">
    <property type="term" value="F:tRNA binding"/>
    <property type="evidence" value="ECO:0007669"/>
    <property type="project" value="UniProtKB-KW"/>
</dbReference>
<keyword evidence="3" id="KW-0067">ATP-binding</keyword>
<dbReference type="OrthoDB" id="9769796at2"/>
<keyword evidence="3" id="KW-0820">tRNA-binding</keyword>
<keyword evidence="3" id="KW-0694">RNA-binding</keyword>
<keyword evidence="3" id="KW-0963">Cytoplasm</keyword>
<dbReference type="HAMAP" id="MF_01539">
    <property type="entry name" value="TmcAL"/>
    <property type="match status" value="1"/>
</dbReference>
<evidence type="ECO:0000313" key="5">
    <source>
        <dbReference type="Proteomes" id="UP000626244"/>
    </source>
</evidence>
<reference evidence="5" key="1">
    <citation type="journal article" date="2019" name="Int. J. Syst. Evol. Microbiol.">
        <title>The Global Catalogue of Microorganisms (GCM) 10K type strain sequencing project: providing services to taxonomists for standard genome sequencing and annotation.</title>
        <authorList>
            <consortium name="The Broad Institute Genomics Platform"/>
            <consortium name="The Broad Institute Genome Sequencing Center for Infectious Disease"/>
            <person name="Wu L."/>
            <person name="Ma J."/>
        </authorList>
    </citation>
    <scope>NUCLEOTIDE SEQUENCE [LARGE SCALE GENOMIC DNA]</scope>
    <source>
        <strain evidence="5">CGMCC 1.14993</strain>
    </source>
</reference>